<dbReference type="SUPFAM" id="SSF53335">
    <property type="entry name" value="S-adenosyl-L-methionine-dependent methyltransferases"/>
    <property type="match status" value="1"/>
</dbReference>
<protein>
    <submittedName>
        <fullName evidence="6">Uncharacterized protein</fullName>
    </submittedName>
</protein>
<dbReference type="PROSITE" id="PS50994">
    <property type="entry name" value="INTEGRASE"/>
    <property type="match status" value="1"/>
</dbReference>
<dbReference type="Proteomes" id="UP001190700">
    <property type="component" value="Unassembled WGS sequence"/>
</dbReference>
<dbReference type="GO" id="GO:0009307">
    <property type="term" value="P:DNA restriction-modification system"/>
    <property type="evidence" value="ECO:0007669"/>
    <property type="project" value="InterPro"/>
</dbReference>
<dbReference type="EMBL" id="LGRX02009190">
    <property type="protein sequence ID" value="KAK3272046.1"/>
    <property type="molecule type" value="Genomic_DNA"/>
</dbReference>
<dbReference type="Gene3D" id="1.10.340.70">
    <property type="match status" value="1"/>
</dbReference>
<organism evidence="6 7">
    <name type="scientific">Cymbomonas tetramitiformis</name>
    <dbReference type="NCBI Taxonomy" id="36881"/>
    <lineage>
        <taxon>Eukaryota</taxon>
        <taxon>Viridiplantae</taxon>
        <taxon>Chlorophyta</taxon>
        <taxon>Pyramimonadophyceae</taxon>
        <taxon>Pyramimonadales</taxon>
        <taxon>Pyramimonadaceae</taxon>
        <taxon>Cymbomonas</taxon>
    </lineage>
</organism>
<feature type="region of interest" description="Disordered" evidence="3">
    <location>
        <begin position="1114"/>
        <end position="1138"/>
    </location>
</feature>
<evidence type="ECO:0000313" key="6">
    <source>
        <dbReference type="EMBL" id="KAK3272046.1"/>
    </source>
</evidence>
<dbReference type="InterPro" id="IPR016197">
    <property type="entry name" value="Chromo-like_dom_sf"/>
</dbReference>
<evidence type="ECO:0000313" key="7">
    <source>
        <dbReference type="Proteomes" id="UP001190700"/>
    </source>
</evidence>
<dbReference type="SUPFAM" id="SSF53098">
    <property type="entry name" value="Ribonuclease H-like"/>
    <property type="match status" value="1"/>
</dbReference>
<dbReference type="InterPro" id="IPR008593">
    <property type="entry name" value="Dam_MeTrfase"/>
</dbReference>
<dbReference type="InterPro" id="IPR001584">
    <property type="entry name" value="Integrase_cat-core"/>
</dbReference>
<feature type="region of interest" description="Disordered" evidence="3">
    <location>
        <begin position="324"/>
        <end position="350"/>
    </location>
</feature>
<dbReference type="InterPro" id="IPR036397">
    <property type="entry name" value="RNaseH_sf"/>
</dbReference>
<dbReference type="InterPro" id="IPR050951">
    <property type="entry name" value="Retrovirus_Pol_polyprotein"/>
</dbReference>
<accession>A0AAE0G6X1</accession>
<comment type="caution">
    <text evidence="6">The sequence shown here is derived from an EMBL/GenBank/DDBJ whole genome shotgun (WGS) entry which is preliminary data.</text>
</comment>
<dbReference type="GO" id="GO:0015074">
    <property type="term" value="P:DNA integration"/>
    <property type="evidence" value="ECO:0007669"/>
    <property type="project" value="InterPro"/>
</dbReference>
<evidence type="ECO:0000256" key="2">
    <source>
        <dbReference type="ARBA" id="ARBA00022679"/>
    </source>
</evidence>
<evidence type="ECO:0000256" key="1">
    <source>
        <dbReference type="ARBA" id="ARBA00022603"/>
    </source>
</evidence>
<dbReference type="InterPro" id="IPR000953">
    <property type="entry name" value="Chromo/chromo_shadow_dom"/>
</dbReference>
<feature type="domain" description="Chromo" evidence="4">
    <location>
        <begin position="813"/>
        <end position="878"/>
    </location>
</feature>
<evidence type="ECO:0000256" key="3">
    <source>
        <dbReference type="SAM" id="MobiDB-lite"/>
    </source>
</evidence>
<feature type="compositionally biased region" description="Polar residues" evidence="3">
    <location>
        <begin position="65"/>
        <end position="75"/>
    </location>
</feature>
<keyword evidence="7" id="KW-1185">Reference proteome</keyword>
<keyword evidence="1" id="KW-0489">Methyltransferase</keyword>
<reference evidence="6 7" key="1">
    <citation type="journal article" date="2015" name="Genome Biol. Evol.">
        <title>Comparative Genomics of a Bacterivorous Green Alga Reveals Evolutionary Causalities and Consequences of Phago-Mixotrophic Mode of Nutrition.</title>
        <authorList>
            <person name="Burns J.A."/>
            <person name="Paasch A."/>
            <person name="Narechania A."/>
            <person name="Kim E."/>
        </authorList>
    </citation>
    <scope>NUCLEOTIDE SEQUENCE [LARGE SCALE GENOMIC DNA]</scope>
    <source>
        <strain evidence="6 7">PLY_AMNH</strain>
    </source>
</reference>
<dbReference type="SUPFAM" id="SSF54160">
    <property type="entry name" value="Chromo domain-like"/>
    <property type="match status" value="1"/>
</dbReference>
<dbReference type="Gene3D" id="3.40.50.150">
    <property type="entry name" value="Vaccinia Virus protein VP39"/>
    <property type="match status" value="1"/>
</dbReference>
<dbReference type="GO" id="GO:0003677">
    <property type="term" value="F:DNA binding"/>
    <property type="evidence" value="ECO:0007669"/>
    <property type="project" value="InterPro"/>
</dbReference>
<dbReference type="PANTHER" id="PTHR37984">
    <property type="entry name" value="PROTEIN CBG26694"/>
    <property type="match status" value="1"/>
</dbReference>
<dbReference type="AlphaFoldDB" id="A0AAE0G6X1"/>
<dbReference type="GO" id="GO:0032259">
    <property type="term" value="P:methylation"/>
    <property type="evidence" value="ECO:0007669"/>
    <property type="project" value="UniProtKB-KW"/>
</dbReference>
<dbReference type="SMART" id="SM00298">
    <property type="entry name" value="CHROMO"/>
    <property type="match status" value="1"/>
</dbReference>
<name>A0AAE0G6X1_9CHLO</name>
<dbReference type="InterPro" id="IPR041588">
    <property type="entry name" value="Integrase_H2C2"/>
</dbReference>
<dbReference type="Pfam" id="PF00385">
    <property type="entry name" value="Chromo"/>
    <property type="match status" value="1"/>
</dbReference>
<dbReference type="InterPro" id="IPR029063">
    <property type="entry name" value="SAM-dependent_MTases_sf"/>
</dbReference>
<sequence>MSPSRELSRRQARWYMDLVEVGVPKMEYVPGSLLLVPDALSRRPDYTESNPREGLREAGFVDQQTDLPVNPTVPTSPRIDTGNLSTMEGVPWQDSPSLWMEAIYTMACLGDAGDTLLPDGSISVATRAQKAAESLQSEDLDSQIPVSKPAANPVTKTSVFVGKDRLTDRQDWKVRVDLFEELQDKYGTFDVDACCDVGGINRLTERYWTNCLQEQWRGLHVWCNPPYSSPHLSIEAVLSKYVEEWRQDPENTSAVFLLPDLQSRLPQWRRLFRAAGMRIEKVIPTHDSEGNPNQVFESPDGTRHDLRWPVLVVYAPSAKPVVTRPRPLGTSSPPILSQGKAAKTRDSPTDINENSFLKALAAEYQRDGPLRALKETVQKAPHRRTKDFIMVGETLWRVAAGRYQLVLGEDSPLREIVMYEAHESPTAGHVGREKTLERVLRRFWWKNAADHVGKWVSSCATCQAIRPRNSYPDGLLNPHSIPVRLWQVVSVDFVTGLPITERGFDAFVTFTCKLSKMVHIVPMNFGDSSAHTVARIYFDTVWKLHGAPMKLVCDRDSRFRDAFFQELMKLMGVKVASTTAYNPRSDGQAEHTNRVTEDMLRAFAADNPKEWDLWCTNVEFAINDSRSDVTGFTPFELVYGHSPLSQLDLFLSAARGPGQGRGKEGTAHEVLSKFRGQLDSARASLELAQQRQREQFDRRHQLREYQLGELVWLEASHLTENATDRSSYKKLMKRWHGPVPVVEKLYSDQQAELPEADRGAPVAYRLKLPTGWRIHDVFAVHRLKPYTEAGAAFAYRKTPPKPAKVIVDGQEETVVDKILARRVRKHRGKEVVEWKVRWKGYSSAHDQWRTRQDLEHGAPLQPLREFEAKRLEQEAEARGRVQRRQQTETRLQALVERETLFQESPGLTLAQILQNREVDTEEPGCLPWETYEEESFVFALKVDEVPTKLRLLVLFSGTGFVEAAFSELYPTCEIVTVDEDPVWAAQHVCAIQDWKYQQYPKHYFDVIWASPPCTEYSQAKTVGFRDLRAADDCVAYSWRIIQYFQPNHWFVENPRGRFPYALRFRKVAQPMGIPLMVTYCHYGTAFKKPTCIWTNTSPVTPLRYCSEEDPCEHREQRGSHPATAQLGPHPEQPGCGTSSSVYPIPRKLLLTLFQHMIFCKKDAPPEDGRR</sequence>
<feature type="domain" description="Integrase catalytic" evidence="5">
    <location>
        <begin position="478"/>
        <end position="642"/>
    </location>
</feature>
<dbReference type="Pfam" id="PF17921">
    <property type="entry name" value="Integrase_H2C2"/>
    <property type="match status" value="1"/>
</dbReference>
<dbReference type="Pfam" id="PF05869">
    <property type="entry name" value="Dam"/>
    <property type="match status" value="1"/>
</dbReference>
<dbReference type="PANTHER" id="PTHR37984:SF15">
    <property type="entry name" value="INTEGRASE CATALYTIC DOMAIN-CONTAINING PROTEIN"/>
    <property type="match status" value="1"/>
</dbReference>
<keyword evidence="2" id="KW-0808">Transferase</keyword>
<gene>
    <name evidence="6" type="ORF">CYMTET_19635</name>
</gene>
<dbReference type="GO" id="GO:0009007">
    <property type="term" value="F:site-specific DNA-methyltransferase (adenine-specific) activity"/>
    <property type="evidence" value="ECO:0007669"/>
    <property type="project" value="InterPro"/>
</dbReference>
<dbReference type="InterPro" id="IPR023780">
    <property type="entry name" value="Chromo_domain"/>
</dbReference>
<evidence type="ECO:0000259" key="4">
    <source>
        <dbReference type="PROSITE" id="PS50013"/>
    </source>
</evidence>
<dbReference type="PROSITE" id="PS50013">
    <property type="entry name" value="CHROMO_2"/>
    <property type="match status" value="1"/>
</dbReference>
<feature type="region of interest" description="Disordered" evidence="3">
    <location>
        <begin position="65"/>
        <end position="87"/>
    </location>
</feature>
<dbReference type="Pfam" id="PF00145">
    <property type="entry name" value="DNA_methylase"/>
    <property type="match status" value="1"/>
</dbReference>
<dbReference type="Gene3D" id="3.30.420.10">
    <property type="entry name" value="Ribonuclease H-like superfamily/Ribonuclease H"/>
    <property type="match status" value="1"/>
</dbReference>
<proteinExistence type="predicted"/>
<dbReference type="InterPro" id="IPR001525">
    <property type="entry name" value="C5_MeTfrase"/>
</dbReference>
<dbReference type="Gene3D" id="2.40.50.40">
    <property type="match status" value="1"/>
</dbReference>
<dbReference type="InterPro" id="IPR012337">
    <property type="entry name" value="RNaseH-like_sf"/>
</dbReference>
<evidence type="ECO:0000259" key="5">
    <source>
        <dbReference type="PROSITE" id="PS50994"/>
    </source>
</evidence>